<organism evidence="1 2">
    <name type="scientific">Roseimicrobium gellanilyticum</name>
    <dbReference type="NCBI Taxonomy" id="748857"/>
    <lineage>
        <taxon>Bacteria</taxon>
        <taxon>Pseudomonadati</taxon>
        <taxon>Verrucomicrobiota</taxon>
        <taxon>Verrucomicrobiia</taxon>
        <taxon>Verrucomicrobiales</taxon>
        <taxon>Verrucomicrobiaceae</taxon>
        <taxon>Roseimicrobium</taxon>
    </lineage>
</organism>
<name>A0A366H2Q7_9BACT</name>
<dbReference type="AlphaFoldDB" id="A0A366H2Q7"/>
<comment type="caution">
    <text evidence="1">The sequence shown here is derived from an EMBL/GenBank/DDBJ whole genome shotgun (WGS) entry which is preliminary data.</text>
</comment>
<dbReference type="EMBL" id="QNRR01000021">
    <property type="protein sequence ID" value="RBP35539.1"/>
    <property type="molecule type" value="Genomic_DNA"/>
</dbReference>
<sequence>MNRRRWHKLSCLVAASYGIWLLTGFTLPISLQETPDYSYKWSSGETRHPLEQFDFSQGNWRAVIVLSINERSDKPFGYAYGNVLCTSDVAVLNQLREVRFIAGESDVSTVTSGLYLLKDGKRMFGTGIVLEEVSEGMQSRDFGWIAPVDVGALHKVCGQFSRSWLPVVFY</sequence>
<evidence type="ECO:0000313" key="1">
    <source>
        <dbReference type="EMBL" id="RBP35539.1"/>
    </source>
</evidence>
<gene>
    <name evidence="1" type="ORF">DES53_12159</name>
</gene>
<keyword evidence="2" id="KW-1185">Reference proteome</keyword>
<protein>
    <submittedName>
        <fullName evidence="1">Uncharacterized protein</fullName>
    </submittedName>
</protein>
<proteinExistence type="predicted"/>
<accession>A0A366H2Q7</accession>
<dbReference type="Proteomes" id="UP000253426">
    <property type="component" value="Unassembled WGS sequence"/>
</dbReference>
<reference evidence="1 2" key="1">
    <citation type="submission" date="2018-06" db="EMBL/GenBank/DDBJ databases">
        <title>Genomic Encyclopedia of Type Strains, Phase IV (KMG-IV): sequencing the most valuable type-strain genomes for metagenomic binning, comparative biology and taxonomic classification.</title>
        <authorList>
            <person name="Goeker M."/>
        </authorList>
    </citation>
    <scope>NUCLEOTIDE SEQUENCE [LARGE SCALE GENOMIC DNA]</scope>
    <source>
        <strain evidence="1 2">DSM 25532</strain>
    </source>
</reference>
<evidence type="ECO:0000313" key="2">
    <source>
        <dbReference type="Proteomes" id="UP000253426"/>
    </source>
</evidence>